<dbReference type="Proteomes" id="UP000533469">
    <property type="component" value="Unassembled WGS sequence"/>
</dbReference>
<proteinExistence type="inferred from homology"/>
<comment type="similarity">
    <text evidence="3">Belongs to the class-III pyridoxal-phosphate-dependent aminotransferase family.</text>
</comment>
<dbReference type="InterPro" id="IPR015421">
    <property type="entry name" value="PyrdxlP-dep_Trfase_major"/>
</dbReference>
<dbReference type="PROSITE" id="PS00600">
    <property type="entry name" value="AA_TRANSFER_CLASS_3"/>
    <property type="match status" value="1"/>
</dbReference>
<keyword evidence="5" id="KW-1185">Reference proteome</keyword>
<evidence type="ECO:0000256" key="2">
    <source>
        <dbReference type="ARBA" id="ARBA00022898"/>
    </source>
</evidence>
<dbReference type="InterPro" id="IPR015422">
    <property type="entry name" value="PyrdxlP-dep_Trfase_small"/>
</dbReference>
<evidence type="ECO:0000256" key="3">
    <source>
        <dbReference type="RuleBase" id="RU003560"/>
    </source>
</evidence>
<dbReference type="GO" id="GO:0008483">
    <property type="term" value="F:transaminase activity"/>
    <property type="evidence" value="ECO:0007669"/>
    <property type="project" value="InterPro"/>
</dbReference>
<keyword evidence="4" id="KW-0413">Isomerase</keyword>
<comment type="caution">
    <text evidence="4">The sequence shown here is derived from an EMBL/GenBank/DDBJ whole genome shotgun (WGS) entry which is preliminary data.</text>
</comment>
<dbReference type="PIRSF" id="PIRSF000521">
    <property type="entry name" value="Transaminase_4ab_Lys_Orn"/>
    <property type="match status" value="1"/>
</dbReference>
<dbReference type="InterPro" id="IPR049704">
    <property type="entry name" value="Aminotrans_3_PPA_site"/>
</dbReference>
<dbReference type="InterPro" id="IPR015424">
    <property type="entry name" value="PyrdxlP-dep_Trfase"/>
</dbReference>
<accession>A0A839ZDN2</accession>
<dbReference type="GO" id="GO:0030170">
    <property type="term" value="F:pyridoxal phosphate binding"/>
    <property type="evidence" value="ECO:0007669"/>
    <property type="project" value="InterPro"/>
</dbReference>
<evidence type="ECO:0000256" key="1">
    <source>
        <dbReference type="ARBA" id="ARBA00001933"/>
    </source>
</evidence>
<dbReference type="EMBL" id="JACICD010000006">
    <property type="protein sequence ID" value="MBB3772787.1"/>
    <property type="molecule type" value="Genomic_DNA"/>
</dbReference>
<dbReference type="SUPFAM" id="SSF53383">
    <property type="entry name" value="PLP-dependent transferases"/>
    <property type="match status" value="1"/>
</dbReference>
<evidence type="ECO:0000313" key="5">
    <source>
        <dbReference type="Proteomes" id="UP000533469"/>
    </source>
</evidence>
<dbReference type="EC" id="5.4.3.8" evidence="4"/>
<organism evidence="4 5">
    <name type="scientific">Ancylobacter tetraedralis</name>
    <dbReference type="NCBI Taxonomy" id="217068"/>
    <lineage>
        <taxon>Bacteria</taxon>
        <taxon>Pseudomonadati</taxon>
        <taxon>Pseudomonadota</taxon>
        <taxon>Alphaproteobacteria</taxon>
        <taxon>Hyphomicrobiales</taxon>
        <taxon>Xanthobacteraceae</taxon>
        <taxon>Ancylobacter</taxon>
    </lineage>
</organism>
<dbReference type="PANTHER" id="PTHR43713">
    <property type="entry name" value="GLUTAMATE-1-SEMIALDEHYDE 2,1-AMINOMUTASE"/>
    <property type="match status" value="1"/>
</dbReference>
<dbReference type="PANTHER" id="PTHR43713:SF3">
    <property type="entry name" value="GLUTAMATE-1-SEMIALDEHYDE 2,1-AMINOMUTASE 1, CHLOROPLASTIC-RELATED"/>
    <property type="match status" value="1"/>
</dbReference>
<dbReference type="Gene3D" id="3.90.1150.10">
    <property type="entry name" value="Aspartate Aminotransferase, domain 1"/>
    <property type="match status" value="1"/>
</dbReference>
<evidence type="ECO:0000313" key="4">
    <source>
        <dbReference type="EMBL" id="MBB3772787.1"/>
    </source>
</evidence>
<dbReference type="Gene3D" id="3.40.640.10">
    <property type="entry name" value="Type I PLP-dependent aspartate aminotransferase-like (Major domain)"/>
    <property type="match status" value="1"/>
</dbReference>
<reference evidence="4 5" key="1">
    <citation type="submission" date="2020-08" db="EMBL/GenBank/DDBJ databases">
        <title>Genomic Encyclopedia of Type Strains, Phase IV (KMG-IV): sequencing the most valuable type-strain genomes for metagenomic binning, comparative biology and taxonomic classification.</title>
        <authorList>
            <person name="Goeker M."/>
        </authorList>
    </citation>
    <scope>NUCLEOTIDE SEQUENCE [LARGE SCALE GENOMIC DNA]</scope>
    <source>
        <strain evidence="4 5">DSM 5895</strain>
    </source>
</reference>
<dbReference type="AlphaFoldDB" id="A0A839ZDN2"/>
<keyword evidence="2 3" id="KW-0663">Pyridoxal phosphate</keyword>
<protein>
    <submittedName>
        <fullName evidence="4">Glutamate-1-semialdehyde 2,1-aminomutase</fullName>
        <ecNumber evidence="4">5.4.3.8</ecNumber>
    </submittedName>
</protein>
<dbReference type="Pfam" id="PF00202">
    <property type="entry name" value="Aminotran_3"/>
    <property type="match status" value="1"/>
</dbReference>
<name>A0A839ZDN2_9HYPH</name>
<dbReference type="GO" id="GO:0042286">
    <property type="term" value="F:glutamate-1-semialdehyde 2,1-aminomutase activity"/>
    <property type="evidence" value="ECO:0007669"/>
    <property type="project" value="UniProtKB-EC"/>
</dbReference>
<sequence>MTRSLPNSRDAALLARAQRVVPNGVWGHMATRAIGPGYPQFFARSEGCRVWDVDGNGYIDFMCAWGPNVLGYHHPDVDAAAMAQLKDADIGNGPTEAMVELAELLTETVDHADWAMFQKNGTDATTACVTIARAATGRRKILVARGAYHGAVPWCSPSLVGVTAEDRAHLITFDFNDTASLDQAVAAAGNDLAGILLAAFRHDVGRDQELPDAAFLQHARAVCDRTGAALIVDEVRAGFRLDVRGSWAPYGVKPDLAAYSKAIANGWPLAAVAGSERMREGAGKIFVTGSFWYGAAAMAAGVKTIEILRDSDALAHTEAMGLRFREGLDAAARQHGFRLRQTGPAQMPMVLFDGDKELQIANAFCSAALRHGVYMHPKHNLFLCAAHQPADIDRALEGAEEAMKEIAALGLQPA</sequence>
<dbReference type="InterPro" id="IPR005814">
    <property type="entry name" value="Aminotrans_3"/>
</dbReference>
<gene>
    <name evidence="4" type="ORF">FHS55_003408</name>
</gene>
<comment type="cofactor">
    <cofactor evidence="1">
        <name>pyridoxal 5'-phosphate</name>
        <dbReference type="ChEBI" id="CHEBI:597326"/>
    </cofactor>
</comment>